<dbReference type="AlphaFoldDB" id="A0A426XU42"/>
<dbReference type="InterPro" id="IPR039335">
    <property type="entry name" value="SIB1/2"/>
</dbReference>
<reference evidence="2 3" key="1">
    <citation type="journal article" date="2014" name="Agronomy (Basel)">
        <title>A Draft Genome Sequence for Ensete ventricosum, the Drought-Tolerant Tree Against Hunger.</title>
        <authorList>
            <person name="Harrison J."/>
            <person name="Moore K.A."/>
            <person name="Paszkiewicz K."/>
            <person name="Jones T."/>
            <person name="Grant M."/>
            <person name="Ambacheew D."/>
            <person name="Muzemil S."/>
            <person name="Studholme D.J."/>
        </authorList>
    </citation>
    <scope>NUCLEOTIDE SEQUENCE [LARGE SCALE GENOMIC DNA]</scope>
</reference>
<organism evidence="2 3">
    <name type="scientific">Ensete ventricosum</name>
    <name type="common">Abyssinian banana</name>
    <name type="synonym">Musa ensete</name>
    <dbReference type="NCBI Taxonomy" id="4639"/>
    <lineage>
        <taxon>Eukaryota</taxon>
        <taxon>Viridiplantae</taxon>
        <taxon>Streptophyta</taxon>
        <taxon>Embryophyta</taxon>
        <taxon>Tracheophyta</taxon>
        <taxon>Spermatophyta</taxon>
        <taxon>Magnoliopsida</taxon>
        <taxon>Liliopsida</taxon>
        <taxon>Zingiberales</taxon>
        <taxon>Musaceae</taxon>
        <taxon>Ensete</taxon>
    </lineage>
</organism>
<gene>
    <name evidence="2" type="ORF">B296_00048169</name>
</gene>
<feature type="domain" description="VQ" evidence="1">
    <location>
        <begin position="93"/>
        <end position="119"/>
    </location>
</feature>
<proteinExistence type="predicted"/>
<evidence type="ECO:0000259" key="1">
    <source>
        <dbReference type="Pfam" id="PF05678"/>
    </source>
</evidence>
<dbReference type="PANTHER" id="PTHR33624">
    <property type="entry name" value="SIGMA FACTOR BINDING PROTEIN 1, CHLOROPLASTIC"/>
    <property type="match status" value="1"/>
</dbReference>
<dbReference type="Proteomes" id="UP000287651">
    <property type="component" value="Unassembled WGS sequence"/>
</dbReference>
<accession>A0A426XU42</accession>
<dbReference type="EMBL" id="AMZH03017424">
    <property type="protein sequence ID" value="RRT43023.1"/>
    <property type="molecule type" value="Genomic_DNA"/>
</dbReference>
<sequence>MPSYYDIDDVIGTSTRSSVPWTTAWRELIDDCFQNGVVTSIFPLLLSPLPVFLSMYPTPRDLFVFNLSFEETNGSKSPMQGKAKKKPIKVVYISNPMRVTTSPAKFRGLVQKLTGRDSNVADTDVTTDSPTADSVPGPAVACDYGRTPGGVAPTLHSGVPPYEPVGATPYEVFDDVFAGQILDNFPGFERSSLYII</sequence>
<comment type="caution">
    <text evidence="2">The sequence shown here is derived from an EMBL/GenBank/DDBJ whole genome shotgun (WGS) entry which is preliminary data.</text>
</comment>
<dbReference type="InterPro" id="IPR008889">
    <property type="entry name" value="VQ"/>
</dbReference>
<evidence type="ECO:0000313" key="2">
    <source>
        <dbReference type="EMBL" id="RRT43023.1"/>
    </source>
</evidence>
<protein>
    <recommendedName>
        <fullName evidence="1">VQ domain-containing protein</fullName>
    </recommendedName>
</protein>
<name>A0A426XU42_ENSVE</name>
<evidence type="ECO:0000313" key="3">
    <source>
        <dbReference type="Proteomes" id="UP000287651"/>
    </source>
</evidence>
<dbReference type="Pfam" id="PF05678">
    <property type="entry name" value="VQ"/>
    <property type="match status" value="1"/>
</dbReference>
<dbReference type="PANTHER" id="PTHR33624:SF2">
    <property type="entry name" value="SIGMA FACTOR BINDING PROTEIN 1, CHLOROPLASTIC"/>
    <property type="match status" value="1"/>
</dbReference>